<dbReference type="EC" id="3.5.1.23" evidence="1"/>
<name>A0ABR3YSV8_9PEZI</name>
<protein>
    <recommendedName>
        <fullName evidence="1">ceramidase</fullName>
        <ecNumber evidence="1">3.5.1.23</ecNumber>
    </recommendedName>
</protein>
<evidence type="ECO:0000256" key="1">
    <source>
        <dbReference type="ARBA" id="ARBA00011891"/>
    </source>
</evidence>
<reference evidence="2 3" key="1">
    <citation type="journal article" date="2024" name="IMA Fungus">
        <title>IMA Genome - F19 : A genome assembly and annotation guide to empower mycologists, including annotated draft genome sequences of Ceratocystis pirilliformis, Diaporthe australafricana, Fusarium ophioides, Paecilomyces lecythidis, and Sporothrix stenoceras.</title>
        <authorList>
            <person name="Aylward J."/>
            <person name="Wilson A.M."/>
            <person name="Visagie C.M."/>
            <person name="Spraker J."/>
            <person name="Barnes I."/>
            <person name="Buitendag C."/>
            <person name="Ceriani C."/>
            <person name="Del Mar Angel L."/>
            <person name="du Plessis D."/>
            <person name="Fuchs T."/>
            <person name="Gasser K."/>
            <person name="Kramer D."/>
            <person name="Li W."/>
            <person name="Munsamy K."/>
            <person name="Piso A."/>
            <person name="Price J.L."/>
            <person name="Sonnekus B."/>
            <person name="Thomas C."/>
            <person name="van der Nest A."/>
            <person name="van Dijk A."/>
            <person name="van Heerden A."/>
            <person name="van Vuuren N."/>
            <person name="Yilmaz N."/>
            <person name="Duong T.A."/>
            <person name="van der Merwe N.A."/>
            <person name="Wingfield M.J."/>
            <person name="Wingfield B.D."/>
        </authorList>
    </citation>
    <scope>NUCLEOTIDE SEQUENCE [LARGE SCALE GENOMIC DNA]</scope>
    <source>
        <strain evidence="2 3">CMW 5346</strain>
    </source>
</reference>
<proteinExistence type="predicted"/>
<accession>A0ABR3YSV8</accession>
<dbReference type="Proteomes" id="UP001583186">
    <property type="component" value="Unassembled WGS sequence"/>
</dbReference>
<evidence type="ECO:0000313" key="2">
    <source>
        <dbReference type="EMBL" id="KAL1890940.1"/>
    </source>
</evidence>
<comment type="caution">
    <text evidence="2">The sequence shown here is derived from an EMBL/GenBank/DDBJ whole genome shotgun (WGS) entry which is preliminary data.</text>
</comment>
<gene>
    <name evidence="2" type="ORF">Sste5346_007937</name>
</gene>
<dbReference type="PANTHER" id="PTHR28583:SF1">
    <property type="entry name" value="ACID CERAMIDASE"/>
    <property type="match status" value="1"/>
</dbReference>
<keyword evidence="3" id="KW-1185">Reference proteome</keyword>
<dbReference type="EMBL" id="JAWCUI010000057">
    <property type="protein sequence ID" value="KAL1890940.1"/>
    <property type="molecule type" value="Genomic_DNA"/>
</dbReference>
<evidence type="ECO:0000313" key="3">
    <source>
        <dbReference type="Proteomes" id="UP001583186"/>
    </source>
</evidence>
<organism evidence="2 3">
    <name type="scientific">Sporothrix stenoceras</name>
    <dbReference type="NCBI Taxonomy" id="5173"/>
    <lineage>
        <taxon>Eukaryota</taxon>
        <taxon>Fungi</taxon>
        <taxon>Dikarya</taxon>
        <taxon>Ascomycota</taxon>
        <taxon>Pezizomycotina</taxon>
        <taxon>Sordariomycetes</taxon>
        <taxon>Sordariomycetidae</taxon>
        <taxon>Ophiostomatales</taxon>
        <taxon>Ophiostomataceae</taxon>
        <taxon>Sporothrix</taxon>
    </lineage>
</organism>
<sequence length="370" mass="41961">MGPRSIIQRVYDDEEQAEIEGIAEAMEVPIHLLVALNVMVDMMMGCSTMGLKTVCGEEGKINMLHLRIMDWHMPRLRRLMVELSYVRQPGGPVIASSLSYLGYVGVFTGVRPGLSMSINFRAHHGRYCVKQRMAYHKHQLQVMMGKRRSLSSYMRQILLASDAVLDQQLMEEYEDEEEDLKEYGGDDKTILEETEDSPFNMPILDYIQSPDGLCGISSTAAYLTFCTPETVIISEKDHRQAEVFSDNTALAVCNHDRADVHPAPGGNGRLELVDKSLQGQRRNYFHLSMNRQVALETMRKRALEAKERRRMQRNQDGNMASLATANSSQAINFSDVVTISQHPIVCHEDTHYIAIMDPARGRIVWRMGYS</sequence>
<dbReference type="PANTHER" id="PTHR28583">
    <property type="entry name" value="ACID AMIDASE"/>
    <property type="match status" value="1"/>
</dbReference>